<organism evidence="10 11">
    <name type="scientific">Albimonas pacifica</name>
    <dbReference type="NCBI Taxonomy" id="1114924"/>
    <lineage>
        <taxon>Bacteria</taxon>
        <taxon>Pseudomonadati</taxon>
        <taxon>Pseudomonadota</taxon>
        <taxon>Alphaproteobacteria</taxon>
        <taxon>Rhodobacterales</taxon>
        <taxon>Paracoccaceae</taxon>
        <taxon>Albimonas</taxon>
    </lineage>
</organism>
<feature type="transmembrane region" description="Helical" evidence="7">
    <location>
        <begin position="265"/>
        <end position="284"/>
    </location>
</feature>
<feature type="transmembrane region" description="Helical" evidence="7">
    <location>
        <begin position="123"/>
        <end position="144"/>
    </location>
</feature>
<feature type="domain" description="ABC transmembrane type-1" evidence="9">
    <location>
        <begin position="16"/>
        <end position="255"/>
    </location>
</feature>
<dbReference type="Gene3D" id="3.40.50.300">
    <property type="entry name" value="P-loop containing nucleotide triphosphate hydrolases"/>
    <property type="match status" value="1"/>
</dbReference>
<evidence type="ECO:0000256" key="4">
    <source>
        <dbReference type="ARBA" id="ARBA00022840"/>
    </source>
</evidence>
<evidence type="ECO:0000259" key="9">
    <source>
        <dbReference type="PROSITE" id="PS50929"/>
    </source>
</evidence>
<dbReference type="EMBL" id="FOQH01000001">
    <property type="protein sequence ID" value="SFH60528.1"/>
    <property type="molecule type" value="Genomic_DNA"/>
</dbReference>
<dbReference type="InterPro" id="IPR003593">
    <property type="entry name" value="AAA+_ATPase"/>
</dbReference>
<keyword evidence="4 10" id="KW-0067">ATP-binding</keyword>
<evidence type="ECO:0000256" key="7">
    <source>
        <dbReference type="SAM" id="Phobius"/>
    </source>
</evidence>
<keyword evidence="11" id="KW-1185">Reference proteome</keyword>
<dbReference type="GO" id="GO:0005524">
    <property type="term" value="F:ATP binding"/>
    <property type="evidence" value="ECO:0007669"/>
    <property type="project" value="UniProtKB-KW"/>
</dbReference>
<dbReference type="GO" id="GO:0140359">
    <property type="term" value="F:ABC-type transporter activity"/>
    <property type="evidence" value="ECO:0007669"/>
    <property type="project" value="InterPro"/>
</dbReference>
<dbReference type="Gene3D" id="1.20.1560.10">
    <property type="entry name" value="ABC transporter type 1, transmembrane domain"/>
    <property type="match status" value="1"/>
</dbReference>
<evidence type="ECO:0000313" key="10">
    <source>
        <dbReference type="EMBL" id="SFH60528.1"/>
    </source>
</evidence>
<dbReference type="PANTHER" id="PTHR24221:SF654">
    <property type="entry name" value="ATP-BINDING CASSETTE SUB-FAMILY B MEMBER 6"/>
    <property type="match status" value="1"/>
</dbReference>
<dbReference type="STRING" id="1114924.SAMN05216258_10125"/>
<evidence type="ECO:0000313" key="11">
    <source>
        <dbReference type="Proteomes" id="UP000199377"/>
    </source>
</evidence>
<dbReference type="GO" id="GO:0034040">
    <property type="term" value="F:ATPase-coupled lipid transmembrane transporter activity"/>
    <property type="evidence" value="ECO:0007669"/>
    <property type="project" value="TreeGrafter"/>
</dbReference>
<dbReference type="CDD" id="cd03228">
    <property type="entry name" value="ABCC_MRP_Like"/>
    <property type="match status" value="1"/>
</dbReference>
<evidence type="ECO:0000256" key="6">
    <source>
        <dbReference type="ARBA" id="ARBA00023136"/>
    </source>
</evidence>
<dbReference type="InterPro" id="IPR039421">
    <property type="entry name" value="Type_1_exporter"/>
</dbReference>
<dbReference type="InterPro" id="IPR003439">
    <property type="entry name" value="ABC_transporter-like_ATP-bd"/>
</dbReference>
<dbReference type="SUPFAM" id="SSF52540">
    <property type="entry name" value="P-loop containing nucleoside triphosphate hydrolases"/>
    <property type="match status" value="1"/>
</dbReference>
<dbReference type="RefSeq" id="WP_177236094.1">
    <property type="nucleotide sequence ID" value="NZ_FOQH01000001.1"/>
</dbReference>
<sequence>MRFASVVWGAAEGRRLWLLCVLMVATVSPVGVLAVVNTVISGGAGYTVRALDVALFLLSTLGVVGGQLVGARLTVDAVETLLDGIRMRLVGSLRRLEYSDFERIGGGRIYDALTRNTGVISEAAMVMLPGYAALGSLALGGLYTLALSPVVFFTLAGILGASAALYTISQRSVRAALTEAAGAETAFLRLLGHVVHGFKETRLHRPRGDSLEDAHLSPASAAHRDARARAAARINSGISISYGFFYVALASIAFVLPPFVGDQEIIGQAIYVAIFLLSTVEIILRSIPLIARAEFALDELERAERAVEAAAAGAETGEVPAAFGEIRVRAATFTYRDAAGAPAFSIGPVDLTVPAGETLFVVGGNGSGKSTFLKLLCRLYPPDSGALELDGRPVGPAQAAEWRGLFSSVFTDFHLFDRLYGLEDRDPAEVNALLADLGLGRKVRFEDGAFSTTDLSTGQRKRLALAVALLERRPILILDEVAADQDQEFRERLYREILPRLKREGRTLIVVSHDDRYYDCADRVIRFADGRIVDERRLEGARE</sequence>
<dbReference type="NCBIfam" id="TIGR01194">
    <property type="entry name" value="cyc_pep_trnsptr"/>
    <property type="match status" value="1"/>
</dbReference>
<gene>
    <name evidence="10" type="ORF">SAMN05216258_10125</name>
</gene>
<dbReference type="Proteomes" id="UP000199377">
    <property type="component" value="Unassembled WGS sequence"/>
</dbReference>
<keyword evidence="3" id="KW-0547">Nucleotide-binding</keyword>
<dbReference type="SUPFAM" id="SSF90123">
    <property type="entry name" value="ABC transporter transmembrane region"/>
    <property type="match status" value="1"/>
</dbReference>
<dbReference type="InterPro" id="IPR036640">
    <property type="entry name" value="ABC1_TM_sf"/>
</dbReference>
<protein>
    <submittedName>
        <fullName evidence="10">Putative ATP-binding cassette transporter</fullName>
    </submittedName>
</protein>
<evidence type="ECO:0000256" key="3">
    <source>
        <dbReference type="ARBA" id="ARBA00022741"/>
    </source>
</evidence>
<dbReference type="Pfam" id="PF00005">
    <property type="entry name" value="ABC_tran"/>
    <property type="match status" value="1"/>
</dbReference>
<evidence type="ECO:0000256" key="1">
    <source>
        <dbReference type="ARBA" id="ARBA00004651"/>
    </source>
</evidence>
<dbReference type="GO" id="GO:0015833">
    <property type="term" value="P:peptide transport"/>
    <property type="evidence" value="ECO:0007669"/>
    <property type="project" value="InterPro"/>
</dbReference>
<feature type="transmembrane region" description="Helical" evidence="7">
    <location>
        <begin position="237"/>
        <end position="259"/>
    </location>
</feature>
<dbReference type="InterPro" id="IPR005898">
    <property type="entry name" value="Cyc_pep_transpt_SyrD/YojI"/>
</dbReference>
<evidence type="ECO:0000256" key="2">
    <source>
        <dbReference type="ARBA" id="ARBA00022692"/>
    </source>
</evidence>
<keyword evidence="2 7" id="KW-0812">Transmembrane</keyword>
<keyword evidence="5 7" id="KW-1133">Transmembrane helix</keyword>
<dbReference type="PROSITE" id="PS50929">
    <property type="entry name" value="ABC_TM1F"/>
    <property type="match status" value="1"/>
</dbReference>
<reference evidence="10 11" key="1">
    <citation type="submission" date="2016-10" db="EMBL/GenBank/DDBJ databases">
        <authorList>
            <person name="de Groot N.N."/>
        </authorList>
    </citation>
    <scope>NUCLEOTIDE SEQUENCE [LARGE SCALE GENOMIC DNA]</scope>
    <source>
        <strain evidence="10 11">CGMCC 1.11030</strain>
    </source>
</reference>
<dbReference type="GO" id="GO:0005886">
    <property type="term" value="C:plasma membrane"/>
    <property type="evidence" value="ECO:0007669"/>
    <property type="project" value="UniProtKB-SubCell"/>
</dbReference>
<feature type="transmembrane region" description="Helical" evidence="7">
    <location>
        <begin position="44"/>
        <end position="64"/>
    </location>
</feature>
<feature type="transmembrane region" description="Helical" evidence="7">
    <location>
        <begin position="150"/>
        <end position="168"/>
    </location>
</feature>
<dbReference type="AlphaFoldDB" id="A0A1I3BE33"/>
<keyword evidence="6 7" id="KW-0472">Membrane</keyword>
<dbReference type="InterPro" id="IPR027417">
    <property type="entry name" value="P-loop_NTPase"/>
</dbReference>
<comment type="subcellular location">
    <subcellularLocation>
        <location evidence="1">Cell membrane</location>
        <topology evidence="1">Multi-pass membrane protein</topology>
    </subcellularLocation>
</comment>
<dbReference type="PROSITE" id="PS50893">
    <property type="entry name" value="ABC_TRANSPORTER_2"/>
    <property type="match status" value="1"/>
</dbReference>
<dbReference type="GO" id="GO:1904680">
    <property type="term" value="F:peptide transmembrane transporter activity"/>
    <property type="evidence" value="ECO:0007669"/>
    <property type="project" value="InterPro"/>
</dbReference>
<dbReference type="InterPro" id="IPR011527">
    <property type="entry name" value="ABC1_TM_dom"/>
</dbReference>
<dbReference type="SMART" id="SM00382">
    <property type="entry name" value="AAA"/>
    <property type="match status" value="1"/>
</dbReference>
<accession>A0A1I3BE33</accession>
<evidence type="ECO:0000259" key="8">
    <source>
        <dbReference type="PROSITE" id="PS50893"/>
    </source>
</evidence>
<evidence type="ECO:0000256" key="5">
    <source>
        <dbReference type="ARBA" id="ARBA00022989"/>
    </source>
</evidence>
<dbReference type="GO" id="GO:0016887">
    <property type="term" value="F:ATP hydrolysis activity"/>
    <property type="evidence" value="ECO:0007669"/>
    <property type="project" value="InterPro"/>
</dbReference>
<dbReference type="PANTHER" id="PTHR24221">
    <property type="entry name" value="ATP-BINDING CASSETTE SUB-FAMILY B"/>
    <property type="match status" value="1"/>
</dbReference>
<proteinExistence type="predicted"/>
<name>A0A1I3BE33_9RHOB</name>
<feature type="domain" description="ABC transporter" evidence="8">
    <location>
        <begin position="326"/>
        <end position="543"/>
    </location>
</feature>